<gene>
    <name evidence="1" type="ORF">BYL167_LOCUS56179</name>
    <name evidence="2" type="ORF">GIL414_LOCUS66765</name>
</gene>
<dbReference type="AlphaFoldDB" id="A0A8S3DSG4"/>
<evidence type="ECO:0000313" key="3">
    <source>
        <dbReference type="Proteomes" id="UP000681967"/>
    </source>
</evidence>
<comment type="caution">
    <text evidence="1">The sequence shown here is derived from an EMBL/GenBank/DDBJ whole genome shotgun (WGS) entry which is preliminary data.</text>
</comment>
<proteinExistence type="predicted"/>
<dbReference type="EMBL" id="CAJOBJ010318787">
    <property type="protein sequence ID" value="CAF5170386.1"/>
    <property type="molecule type" value="Genomic_DNA"/>
</dbReference>
<reference evidence="1" key="1">
    <citation type="submission" date="2021-02" db="EMBL/GenBank/DDBJ databases">
        <authorList>
            <person name="Nowell W R."/>
        </authorList>
    </citation>
    <scope>NUCLEOTIDE SEQUENCE</scope>
</reference>
<sequence>ASSNLIPIRDKRSASLTLNASKIISARSHQSRELSCEVP</sequence>
<dbReference type="EMBL" id="CAJOBH010219280">
    <property type="protein sequence ID" value="CAF5028941.1"/>
    <property type="molecule type" value="Genomic_DNA"/>
</dbReference>
<dbReference type="Proteomes" id="UP000681720">
    <property type="component" value="Unassembled WGS sequence"/>
</dbReference>
<accession>A0A8S3DSG4</accession>
<protein>
    <submittedName>
        <fullName evidence="1">Uncharacterized protein</fullName>
    </submittedName>
</protein>
<dbReference type="Proteomes" id="UP000681967">
    <property type="component" value="Unassembled WGS sequence"/>
</dbReference>
<organism evidence="1 3">
    <name type="scientific">Rotaria magnacalcarata</name>
    <dbReference type="NCBI Taxonomy" id="392030"/>
    <lineage>
        <taxon>Eukaryota</taxon>
        <taxon>Metazoa</taxon>
        <taxon>Spiralia</taxon>
        <taxon>Gnathifera</taxon>
        <taxon>Rotifera</taxon>
        <taxon>Eurotatoria</taxon>
        <taxon>Bdelloidea</taxon>
        <taxon>Philodinida</taxon>
        <taxon>Philodinidae</taxon>
        <taxon>Rotaria</taxon>
    </lineage>
</organism>
<evidence type="ECO:0000313" key="1">
    <source>
        <dbReference type="EMBL" id="CAF5028941.1"/>
    </source>
</evidence>
<evidence type="ECO:0000313" key="2">
    <source>
        <dbReference type="EMBL" id="CAF5170386.1"/>
    </source>
</evidence>
<feature type="non-terminal residue" evidence="1">
    <location>
        <position position="1"/>
    </location>
</feature>
<name>A0A8S3DSG4_9BILA</name>